<sequence>MASRTTRLHKSSNCKPRRKYLTPQILQCFSTVSVAGVL</sequence>
<proteinExistence type="predicted"/>
<name>A0A0E9SST5_ANGAN</name>
<dbReference type="AlphaFoldDB" id="A0A0E9SST5"/>
<dbReference type="EMBL" id="GBXM01083936">
    <property type="protein sequence ID" value="JAH24641.1"/>
    <property type="molecule type" value="Transcribed_RNA"/>
</dbReference>
<reference evidence="1" key="2">
    <citation type="journal article" date="2015" name="Fish Shellfish Immunol.">
        <title>Early steps in the European eel (Anguilla anguilla)-Vibrio vulnificus interaction in the gills: Role of the RtxA13 toxin.</title>
        <authorList>
            <person name="Callol A."/>
            <person name="Pajuelo D."/>
            <person name="Ebbesson L."/>
            <person name="Teles M."/>
            <person name="MacKenzie S."/>
            <person name="Amaro C."/>
        </authorList>
    </citation>
    <scope>NUCLEOTIDE SEQUENCE</scope>
</reference>
<evidence type="ECO:0000313" key="1">
    <source>
        <dbReference type="EMBL" id="JAH44414.1"/>
    </source>
</evidence>
<protein>
    <submittedName>
        <fullName evidence="1">Uncharacterized protein</fullName>
    </submittedName>
</protein>
<dbReference type="EMBL" id="GBXM01064163">
    <property type="protein sequence ID" value="JAH44414.1"/>
    <property type="molecule type" value="Transcribed_RNA"/>
</dbReference>
<reference evidence="1" key="1">
    <citation type="submission" date="2014-11" db="EMBL/GenBank/DDBJ databases">
        <authorList>
            <person name="Amaro Gonzalez C."/>
        </authorList>
    </citation>
    <scope>NUCLEOTIDE SEQUENCE</scope>
</reference>
<accession>A0A0E9SST5</accession>
<organism evidence="1">
    <name type="scientific">Anguilla anguilla</name>
    <name type="common">European freshwater eel</name>
    <name type="synonym">Muraena anguilla</name>
    <dbReference type="NCBI Taxonomy" id="7936"/>
    <lineage>
        <taxon>Eukaryota</taxon>
        <taxon>Metazoa</taxon>
        <taxon>Chordata</taxon>
        <taxon>Craniata</taxon>
        <taxon>Vertebrata</taxon>
        <taxon>Euteleostomi</taxon>
        <taxon>Actinopterygii</taxon>
        <taxon>Neopterygii</taxon>
        <taxon>Teleostei</taxon>
        <taxon>Anguilliformes</taxon>
        <taxon>Anguillidae</taxon>
        <taxon>Anguilla</taxon>
    </lineage>
</organism>